<reference evidence="2" key="1">
    <citation type="submission" date="2022-02" db="EMBL/GenBank/DDBJ databases">
        <title>Characterization of Tn125 harboring carbapenem-resistant Acinetobacter bereziniae clinical isolates.</title>
        <authorList>
            <person name="Wong N.-K."/>
            <person name="Pan Q."/>
        </authorList>
    </citation>
    <scope>NUCLEOTIDE SEQUENCE</scope>
    <source>
        <strain evidence="2">GD03393</strain>
    </source>
</reference>
<name>A0A0A8TPN1_ACIBZ</name>
<dbReference type="STRING" id="106648.GCA_000753985_02970"/>
<dbReference type="Proteomes" id="UP000644140">
    <property type="component" value="Chromosome"/>
</dbReference>
<sequence length="202" mass="23398">MILLSTNAQNIFWLGRYLTRIQYLCSQFPFKTNELALDYANAFCLPAFDASSLNELILDTEQPASFHQQFLCAKNNIHDLRGVISAKSFAELNQLLHQAEQNASFICDVCEECNDVLEAEDDELLFLFFSLGQKMEQFDRQLRLSQDKSLTLTQLNAVISSLNQHGMCSLPEVWEELKKQPNRMNYYHFSDHIDSLFELDRL</sequence>
<dbReference type="AlphaFoldDB" id="A0A0A8TPN1"/>
<protein>
    <submittedName>
        <fullName evidence="2">Alpha-E domain-containing protein</fullName>
    </submittedName>
</protein>
<proteinExistence type="predicted"/>
<dbReference type="Pfam" id="PF04168">
    <property type="entry name" value="Alpha-E"/>
    <property type="match status" value="1"/>
</dbReference>
<feature type="domain" description="DUF403" evidence="1">
    <location>
        <begin position="50"/>
        <end position="161"/>
    </location>
</feature>
<dbReference type="eggNOG" id="COG2307">
    <property type="taxonomic scope" value="Bacteria"/>
</dbReference>
<dbReference type="RefSeq" id="WP_004824443.1">
    <property type="nucleotide sequence ID" value="NZ_BKJQ01000100.1"/>
</dbReference>
<dbReference type="InterPro" id="IPR007296">
    <property type="entry name" value="DUF403"/>
</dbReference>
<evidence type="ECO:0000259" key="1">
    <source>
        <dbReference type="Pfam" id="PF04168"/>
    </source>
</evidence>
<evidence type="ECO:0000313" key="3">
    <source>
        <dbReference type="Proteomes" id="UP000644140"/>
    </source>
</evidence>
<organism evidence="2 3">
    <name type="scientific">Acinetobacter bereziniae</name>
    <name type="common">Acinetobacter genomosp. 10</name>
    <dbReference type="NCBI Taxonomy" id="106648"/>
    <lineage>
        <taxon>Bacteria</taxon>
        <taxon>Pseudomonadati</taxon>
        <taxon>Pseudomonadota</taxon>
        <taxon>Gammaproteobacteria</taxon>
        <taxon>Moraxellales</taxon>
        <taxon>Moraxellaceae</taxon>
        <taxon>Acinetobacter</taxon>
    </lineage>
</organism>
<dbReference type="EMBL" id="CP092085">
    <property type="protein sequence ID" value="UUN99480.1"/>
    <property type="molecule type" value="Genomic_DNA"/>
</dbReference>
<gene>
    <name evidence="2" type="ORF">I9054_008565</name>
</gene>
<evidence type="ECO:0000313" key="2">
    <source>
        <dbReference type="EMBL" id="UUN99480.1"/>
    </source>
</evidence>
<accession>A0A0A8TPN1</accession>